<sequence length="487" mass="57259">MTDLRANNIELPSYDYRTNQIKKIELINSFFNSSYHNEATLGYNDVPKTNYIDSTYLFKRIAFANAKSENHEEAVLYIEKYIKATLDVSFVDHSNFESLKGSTPFKKLQKKYQRNINGWALFCLYVGFIGVFISTILIFRPVKDRKANLLIGFFLLLHSFFVLRISVFITNYEFCLPHTLYISASFSFLYGPLIYFYFKRINEKYTFQKIDLLHLVPTVIFIGLIIPVYALSRTEKLHMIINNERPYALLIMIAKLISLTVYGILIILKYKKRKITHRMTSQLETNWQRNLILFYSFYTIFYGFYVLVFEKYEIGSLLFNLQVFVMTFLVLYISYNTFFNLALVREKDGLVVAKGESRLPNNYKYSSSSLTTKLSIELKDKLVYLLDKEKVYRYNDITLQKLADLLDTNRHNTSQVINEHFGLNFFDLINSYRINEAISILKKDKSKGVNIIDVAYEVGFNNKVTFNKSFKKYNDVTPSEYLRNFSV</sequence>
<evidence type="ECO:0000256" key="1">
    <source>
        <dbReference type="ARBA" id="ARBA00023015"/>
    </source>
</evidence>
<dbReference type="Gene3D" id="1.10.10.60">
    <property type="entry name" value="Homeodomain-like"/>
    <property type="match status" value="2"/>
</dbReference>
<keyword evidence="4" id="KW-1133">Transmembrane helix</keyword>
<organism evidence="6 7">
    <name type="scientific">Aquimarina litoralis</name>
    <dbReference type="NCBI Taxonomy" id="584605"/>
    <lineage>
        <taxon>Bacteria</taxon>
        <taxon>Pseudomonadati</taxon>
        <taxon>Bacteroidota</taxon>
        <taxon>Flavobacteriia</taxon>
        <taxon>Flavobacteriales</taxon>
        <taxon>Flavobacteriaceae</taxon>
        <taxon>Aquimarina</taxon>
    </lineage>
</organism>
<keyword evidence="4" id="KW-0812">Transmembrane</keyword>
<keyword evidence="2" id="KW-0238">DNA-binding</keyword>
<dbReference type="PROSITE" id="PS01124">
    <property type="entry name" value="HTH_ARAC_FAMILY_2"/>
    <property type="match status" value="1"/>
</dbReference>
<evidence type="ECO:0000256" key="4">
    <source>
        <dbReference type="SAM" id="Phobius"/>
    </source>
</evidence>
<feature type="transmembrane region" description="Helical" evidence="4">
    <location>
        <begin position="291"/>
        <end position="308"/>
    </location>
</feature>
<dbReference type="InterPro" id="IPR018060">
    <property type="entry name" value="HTH_AraC"/>
</dbReference>
<comment type="caution">
    <text evidence="6">The sequence shown here is derived from an EMBL/GenBank/DDBJ whole genome shotgun (WGS) entry which is preliminary data.</text>
</comment>
<proteinExistence type="predicted"/>
<dbReference type="EMBL" id="BAAAGE010000004">
    <property type="protein sequence ID" value="GAA0728850.1"/>
    <property type="molecule type" value="Genomic_DNA"/>
</dbReference>
<dbReference type="InterPro" id="IPR020449">
    <property type="entry name" value="Tscrpt_reg_AraC-type_HTH"/>
</dbReference>
<dbReference type="InterPro" id="IPR009057">
    <property type="entry name" value="Homeodomain-like_sf"/>
</dbReference>
<evidence type="ECO:0000313" key="7">
    <source>
        <dbReference type="Proteomes" id="UP001501758"/>
    </source>
</evidence>
<feature type="transmembrane region" description="Helical" evidence="4">
    <location>
        <begin position="151"/>
        <end position="172"/>
    </location>
</feature>
<feature type="transmembrane region" description="Helical" evidence="4">
    <location>
        <begin position="314"/>
        <end position="335"/>
    </location>
</feature>
<keyword evidence="3" id="KW-0804">Transcription</keyword>
<evidence type="ECO:0000256" key="2">
    <source>
        <dbReference type="ARBA" id="ARBA00023125"/>
    </source>
</evidence>
<dbReference type="PROSITE" id="PS00041">
    <property type="entry name" value="HTH_ARAC_FAMILY_1"/>
    <property type="match status" value="1"/>
</dbReference>
<accession>A0ABN1J4W6</accession>
<dbReference type="PANTHER" id="PTHR43280:SF29">
    <property type="entry name" value="ARAC-FAMILY TRANSCRIPTIONAL REGULATOR"/>
    <property type="match status" value="1"/>
</dbReference>
<keyword evidence="1" id="KW-0805">Transcription regulation</keyword>
<feature type="transmembrane region" description="Helical" evidence="4">
    <location>
        <begin position="247"/>
        <end position="270"/>
    </location>
</feature>
<reference evidence="6 7" key="1">
    <citation type="journal article" date="2019" name="Int. J. Syst. Evol. Microbiol.">
        <title>The Global Catalogue of Microorganisms (GCM) 10K type strain sequencing project: providing services to taxonomists for standard genome sequencing and annotation.</title>
        <authorList>
            <consortium name="The Broad Institute Genomics Platform"/>
            <consortium name="The Broad Institute Genome Sequencing Center for Infectious Disease"/>
            <person name="Wu L."/>
            <person name="Ma J."/>
        </authorList>
    </citation>
    <scope>NUCLEOTIDE SEQUENCE [LARGE SCALE GENOMIC DNA]</scope>
    <source>
        <strain evidence="6 7">JCM 15974</strain>
    </source>
</reference>
<feature type="transmembrane region" description="Helical" evidence="4">
    <location>
        <begin position="119"/>
        <end position="139"/>
    </location>
</feature>
<dbReference type="SMART" id="SM00342">
    <property type="entry name" value="HTH_ARAC"/>
    <property type="match status" value="1"/>
</dbReference>
<keyword evidence="4" id="KW-0472">Membrane</keyword>
<feature type="domain" description="HTH araC/xylS-type" evidence="5">
    <location>
        <begin position="380"/>
        <end position="484"/>
    </location>
</feature>
<dbReference type="InterPro" id="IPR018062">
    <property type="entry name" value="HTH_AraC-typ_CS"/>
</dbReference>
<feature type="transmembrane region" description="Helical" evidence="4">
    <location>
        <begin position="178"/>
        <end position="198"/>
    </location>
</feature>
<evidence type="ECO:0000259" key="5">
    <source>
        <dbReference type="PROSITE" id="PS01124"/>
    </source>
</evidence>
<dbReference type="PRINTS" id="PR00032">
    <property type="entry name" value="HTHARAC"/>
</dbReference>
<name>A0ABN1J4W6_9FLAO</name>
<dbReference type="SUPFAM" id="SSF46689">
    <property type="entry name" value="Homeodomain-like"/>
    <property type="match status" value="1"/>
</dbReference>
<protein>
    <recommendedName>
        <fullName evidence="5">HTH araC/xylS-type domain-containing protein</fullName>
    </recommendedName>
</protein>
<dbReference type="Proteomes" id="UP001501758">
    <property type="component" value="Unassembled WGS sequence"/>
</dbReference>
<keyword evidence="7" id="KW-1185">Reference proteome</keyword>
<evidence type="ECO:0000256" key="3">
    <source>
        <dbReference type="ARBA" id="ARBA00023163"/>
    </source>
</evidence>
<gene>
    <name evidence="6" type="ORF">GCM10009430_38340</name>
</gene>
<dbReference type="PANTHER" id="PTHR43280">
    <property type="entry name" value="ARAC-FAMILY TRANSCRIPTIONAL REGULATOR"/>
    <property type="match status" value="1"/>
</dbReference>
<feature type="transmembrane region" description="Helical" evidence="4">
    <location>
        <begin position="210"/>
        <end position="232"/>
    </location>
</feature>
<evidence type="ECO:0000313" key="6">
    <source>
        <dbReference type="EMBL" id="GAA0728850.1"/>
    </source>
</evidence>
<dbReference type="Pfam" id="PF12833">
    <property type="entry name" value="HTH_18"/>
    <property type="match status" value="1"/>
</dbReference>
<dbReference type="RefSeq" id="WP_343913874.1">
    <property type="nucleotide sequence ID" value="NZ_BAAAGE010000004.1"/>
</dbReference>